<gene>
    <name evidence="1" type="ORF">LSAA_13574</name>
</gene>
<dbReference type="AlphaFoldDB" id="A0A7R8D6N7"/>
<evidence type="ECO:0000313" key="1">
    <source>
        <dbReference type="EMBL" id="CAF3017766.1"/>
    </source>
</evidence>
<sequence>MGSGSRDLPAVGSTAKLALLELGSPFSSMGRTLVRLRKAEQYGLCLSLGLVEEGREPWSLSRSESYTIWFSTVPTLPFTSLVNGCGTVSLLDHPELDEGTSSKMSPRDEQGARVLKTSTRVNVISPRDEQGARVLKPSTRMNVISPRDEQGARVLKTFMRSIVLLSPVRVLRARHVYGDKLLRYKEECFVLAWTWMERIYRLLFMERNLFKHCHGFGAWGVMLCI</sequence>
<evidence type="ECO:0000313" key="2">
    <source>
        <dbReference type="Proteomes" id="UP000675881"/>
    </source>
</evidence>
<dbReference type="EMBL" id="HG994587">
    <property type="protein sequence ID" value="CAF3017766.1"/>
    <property type="molecule type" value="Genomic_DNA"/>
</dbReference>
<accession>A0A7R8D6N7</accession>
<dbReference type="Proteomes" id="UP000675881">
    <property type="component" value="Chromosome 8"/>
</dbReference>
<reference evidence="1" key="1">
    <citation type="submission" date="2021-02" db="EMBL/GenBank/DDBJ databases">
        <authorList>
            <person name="Bekaert M."/>
        </authorList>
    </citation>
    <scope>NUCLEOTIDE SEQUENCE</scope>
    <source>
        <strain evidence="1">IoA-00</strain>
    </source>
</reference>
<proteinExistence type="predicted"/>
<keyword evidence="2" id="KW-1185">Reference proteome</keyword>
<organism evidence="1 2">
    <name type="scientific">Lepeophtheirus salmonis</name>
    <name type="common">Salmon louse</name>
    <name type="synonym">Caligus salmonis</name>
    <dbReference type="NCBI Taxonomy" id="72036"/>
    <lineage>
        <taxon>Eukaryota</taxon>
        <taxon>Metazoa</taxon>
        <taxon>Ecdysozoa</taxon>
        <taxon>Arthropoda</taxon>
        <taxon>Crustacea</taxon>
        <taxon>Multicrustacea</taxon>
        <taxon>Hexanauplia</taxon>
        <taxon>Copepoda</taxon>
        <taxon>Siphonostomatoida</taxon>
        <taxon>Caligidae</taxon>
        <taxon>Lepeophtheirus</taxon>
    </lineage>
</organism>
<protein>
    <submittedName>
        <fullName evidence="1">(salmon louse) hypothetical protein</fullName>
    </submittedName>
</protein>
<name>A0A7R8D6N7_LEPSM</name>